<name>A0A231GW63_9NOCA</name>
<dbReference type="AlphaFoldDB" id="A0A231GW63"/>
<keyword evidence="2" id="KW-1185">Reference proteome</keyword>
<evidence type="ECO:0000313" key="2">
    <source>
        <dbReference type="Proteomes" id="UP000215506"/>
    </source>
</evidence>
<reference evidence="1 2" key="1">
    <citation type="submission" date="2017-07" db="EMBL/GenBank/DDBJ databases">
        <title>First draft Genome Sequence of Nocardia cerradoensis isolated from human infection.</title>
        <authorList>
            <person name="Carrasco G."/>
        </authorList>
    </citation>
    <scope>NUCLEOTIDE SEQUENCE [LARGE SCALE GENOMIC DNA]</scope>
    <source>
        <strain evidence="1 2">CNM20130759</strain>
    </source>
</reference>
<sequence>MTAFDELTTLLPPPPARPPVAWDATEAELGVELPAEYKRLYHAYGDVLWCNAFRLLGPAPDEWDDLAARTHRARGDLLPPEQLLPQWQPAVPAGVSIEPAQLIQWGAHEGGDYLLWYPGPDPAVWTIILTNVHQSAWLFTTMPVTDFLLAWTTGTLDLGGNDYFDVAHYLDGEPPYYEIDNPAGDLAGGEPIRVQATP</sequence>
<dbReference type="Proteomes" id="UP000215506">
    <property type="component" value="Unassembled WGS sequence"/>
</dbReference>
<evidence type="ECO:0000313" key="1">
    <source>
        <dbReference type="EMBL" id="OXR40870.1"/>
    </source>
</evidence>
<dbReference type="EMBL" id="NGAF01000025">
    <property type="protein sequence ID" value="OXR40870.1"/>
    <property type="molecule type" value="Genomic_DNA"/>
</dbReference>
<dbReference type="RefSeq" id="WP_094027924.1">
    <property type="nucleotide sequence ID" value="NZ_NGAF01000025.1"/>
</dbReference>
<dbReference type="SUPFAM" id="SSF160631">
    <property type="entry name" value="SMI1/KNR4-like"/>
    <property type="match status" value="1"/>
</dbReference>
<organism evidence="1 2">
    <name type="scientific">Nocardia cerradoensis</name>
    <dbReference type="NCBI Taxonomy" id="85688"/>
    <lineage>
        <taxon>Bacteria</taxon>
        <taxon>Bacillati</taxon>
        <taxon>Actinomycetota</taxon>
        <taxon>Actinomycetes</taxon>
        <taxon>Mycobacteriales</taxon>
        <taxon>Nocardiaceae</taxon>
        <taxon>Nocardia</taxon>
    </lineage>
</organism>
<protein>
    <recommendedName>
        <fullName evidence="3">Knr4/Smi1-like domain-containing protein</fullName>
    </recommendedName>
</protein>
<proteinExistence type="predicted"/>
<accession>A0A231GW63</accession>
<dbReference type="InterPro" id="IPR037883">
    <property type="entry name" value="Knr4/Smi1-like_sf"/>
</dbReference>
<gene>
    <name evidence="1" type="ORF">B7C42_07005</name>
</gene>
<comment type="caution">
    <text evidence="1">The sequence shown here is derived from an EMBL/GenBank/DDBJ whole genome shotgun (WGS) entry which is preliminary data.</text>
</comment>
<evidence type="ECO:0008006" key="3">
    <source>
        <dbReference type="Google" id="ProtNLM"/>
    </source>
</evidence>